<evidence type="ECO:0000259" key="2">
    <source>
        <dbReference type="Pfam" id="PF19657"/>
    </source>
</evidence>
<dbReference type="Proteomes" id="UP000295830">
    <property type="component" value="Unassembled WGS sequence"/>
</dbReference>
<gene>
    <name evidence="3" type="ORF">DES49_2607</name>
</gene>
<feature type="signal peptide" evidence="1">
    <location>
        <begin position="1"/>
        <end position="22"/>
    </location>
</feature>
<feature type="domain" description="DUF6160" evidence="2">
    <location>
        <begin position="1"/>
        <end position="91"/>
    </location>
</feature>
<evidence type="ECO:0000313" key="4">
    <source>
        <dbReference type="Proteomes" id="UP000295830"/>
    </source>
</evidence>
<reference evidence="3 4" key="1">
    <citation type="submission" date="2019-03" db="EMBL/GenBank/DDBJ databases">
        <title>Genomic Encyclopedia of Type Strains, Phase IV (KMG-IV): sequencing the most valuable type-strain genomes for metagenomic binning, comparative biology and taxonomic classification.</title>
        <authorList>
            <person name="Goeker M."/>
        </authorList>
    </citation>
    <scope>NUCLEOTIDE SEQUENCE [LARGE SCALE GENOMIC DNA]</scope>
    <source>
        <strain evidence="3 4">DSM 15505</strain>
    </source>
</reference>
<sequence length="296" mass="30445">MKGLKKVTLGAAIAAAPWLAYGTTPLDDAALSEVTGQAGVTIELDTRVTIDQIDYSQGPSTGSVLVNNIEIGGFGPLNDQITENLDIKIDIDLQENGDALLRFGPMGFNPVDLGVSVGSVGLSGSSGSATLISNFDMRMWVSGFDVLARVEDLQGNTGGSGSLAMDAFFAIENLDVDFDVAAVSLKGLRMGGPGSLEGTDSSSNGLIEEAAFPDTNSVRLALQPVNAQLRVGAAGSISASGPSETLRVQVDNFVSDIWMPTINVGSGDSSGAASIGSIAIDHLDISGTEMAIYGRQ</sequence>
<evidence type="ECO:0000313" key="3">
    <source>
        <dbReference type="EMBL" id="TDT38624.1"/>
    </source>
</evidence>
<keyword evidence="1" id="KW-0732">Signal</keyword>
<evidence type="ECO:0000256" key="1">
    <source>
        <dbReference type="SAM" id="SignalP"/>
    </source>
</evidence>
<accession>A0A4R7JLT5</accession>
<dbReference type="Pfam" id="PF19657">
    <property type="entry name" value="DUF6160"/>
    <property type="match status" value="1"/>
</dbReference>
<dbReference type="InterPro" id="IPR046158">
    <property type="entry name" value="DUF6160"/>
</dbReference>
<dbReference type="OrthoDB" id="6180023at2"/>
<feature type="chain" id="PRO_5020340487" description="DUF6160 domain-containing protein" evidence="1">
    <location>
        <begin position="23"/>
        <end position="296"/>
    </location>
</feature>
<protein>
    <recommendedName>
        <fullName evidence="2">DUF6160 domain-containing protein</fullName>
    </recommendedName>
</protein>
<name>A0A4R7JLT5_9GAMM</name>
<dbReference type="EMBL" id="SOAX01000006">
    <property type="protein sequence ID" value="TDT38624.1"/>
    <property type="molecule type" value="Genomic_DNA"/>
</dbReference>
<keyword evidence="4" id="KW-1185">Reference proteome</keyword>
<comment type="caution">
    <text evidence="3">The sequence shown here is derived from an EMBL/GenBank/DDBJ whole genome shotgun (WGS) entry which is preliminary data.</text>
</comment>
<dbReference type="RefSeq" id="WP_133736838.1">
    <property type="nucleotide sequence ID" value="NZ_SOAX01000006.1"/>
</dbReference>
<proteinExistence type="predicted"/>
<dbReference type="AlphaFoldDB" id="A0A4R7JLT5"/>
<organism evidence="3 4">
    <name type="scientific">Halospina denitrificans</name>
    <dbReference type="NCBI Taxonomy" id="332522"/>
    <lineage>
        <taxon>Bacteria</taxon>
        <taxon>Pseudomonadati</taxon>
        <taxon>Pseudomonadota</taxon>
        <taxon>Gammaproteobacteria</taxon>
        <taxon>Halospina</taxon>
    </lineage>
</organism>